<reference evidence="2" key="1">
    <citation type="submission" date="2012-07" db="EMBL/GenBank/DDBJ databases">
        <title>Genome of the Chinese tree shrew, a rising model animal genetically related to primates.</title>
        <authorList>
            <person name="Zhang G."/>
            <person name="Fan Y."/>
            <person name="Yao Y."/>
            <person name="Huang Z."/>
        </authorList>
    </citation>
    <scope>NUCLEOTIDE SEQUENCE [LARGE SCALE GENOMIC DNA]</scope>
</reference>
<dbReference type="Proteomes" id="UP000011518">
    <property type="component" value="Unassembled WGS sequence"/>
</dbReference>
<organism evidence="1 2">
    <name type="scientific">Tupaia chinensis</name>
    <name type="common">Chinese tree shrew</name>
    <name type="synonym">Tupaia belangeri chinensis</name>
    <dbReference type="NCBI Taxonomy" id="246437"/>
    <lineage>
        <taxon>Eukaryota</taxon>
        <taxon>Metazoa</taxon>
        <taxon>Chordata</taxon>
        <taxon>Craniata</taxon>
        <taxon>Vertebrata</taxon>
        <taxon>Euteleostomi</taxon>
        <taxon>Mammalia</taxon>
        <taxon>Eutheria</taxon>
        <taxon>Euarchontoglires</taxon>
        <taxon>Scandentia</taxon>
        <taxon>Tupaiidae</taxon>
        <taxon>Tupaia</taxon>
    </lineage>
</organism>
<reference evidence="2" key="2">
    <citation type="journal article" date="2013" name="Nat. Commun.">
        <title>Genome of the Chinese tree shrew.</title>
        <authorList>
            <person name="Fan Y."/>
            <person name="Huang Z.Y."/>
            <person name="Cao C.C."/>
            <person name="Chen C.S."/>
            <person name="Chen Y.X."/>
            <person name="Fan D.D."/>
            <person name="He J."/>
            <person name="Hou H.L."/>
            <person name="Hu L."/>
            <person name="Hu X.T."/>
            <person name="Jiang X.T."/>
            <person name="Lai R."/>
            <person name="Lang Y.S."/>
            <person name="Liang B."/>
            <person name="Liao S.G."/>
            <person name="Mu D."/>
            <person name="Ma Y.Y."/>
            <person name="Niu Y.Y."/>
            <person name="Sun X.Q."/>
            <person name="Xia J.Q."/>
            <person name="Xiao J."/>
            <person name="Xiong Z.Q."/>
            <person name="Xu L."/>
            <person name="Yang L."/>
            <person name="Zhang Y."/>
            <person name="Zhao W."/>
            <person name="Zhao X.D."/>
            <person name="Zheng Y.T."/>
            <person name="Zhou J.M."/>
            <person name="Zhu Y.B."/>
            <person name="Zhang G.J."/>
            <person name="Wang J."/>
            <person name="Yao Y.G."/>
        </authorList>
    </citation>
    <scope>NUCLEOTIDE SEQUENCE [LARGE SCALE GENOMIC DNA]</scope>
</reference>
<proteinExistence type="predicted"/>
<accession>L9L431</accession>
<dbReference type="EMBL" id="KB320517">
    <property type="protein sequence ID" value="ELW69831.1"/>
    <property type="molecule type" value="Genomic_DNA"/>
</dbReference>
<dbReference type="InParanoid" id="L9L431"/>
<gene>
    <name evidence="1" type="ORF">TREES_T100002659</name>
</gene>
<name>L9L431_TUPCH</name>
<keyword evidence="2" id="KW-1185">Reference proteome</keyword>
<dbReference type="AlphaFoldDB" id="L9L431"/>
<evidence type="ECO:0000313" key="2">
    <source>
        <dbReference type="Proteomes" id="UP000011518"/>
    </source>
</evidence>
<protein>
    <submittedName>
        <fullName evidence="1">Uncharacterized protein</fullName>
    </submittedName>
</protein>
<sequence>MRCVLLWGEGQSQYYDSLGHEATVLALERTKSLFLFHDKADDAEEQLADGQLVMAGQGAGPRRLPFHGAIWQRALLDFTTGKELLN</sequence>
<evidence type="ECO:0000313" key="1">
    <source>
        <dbReference type="EMBL" id="ELW69831.1"/>
    </source>
</evidence>